<feature type="region of interest" description="Disordered" evidence="1">
    <location>
        <begin position="253"/>
        <end position="273"/>
    </location>
</feature>
<sequence>MVSVLHRCPYCAYETDLSSTLPAFTENPHCQRCGLSAAEGDMKMDDDLAALFASKMAMTNAPIQQTTVNLPHTQASNPASPTLPSSSAVHSITQHYHHSSHQAAPGPHSNASTDTDSDAMQQEHANIPNPTPASTSAFSPEDMLRSYNIDPSTLYPSQITLFSQAAPEQKFRLIELWRISPGTVNPAVMANILPSQGAHIVHTGFLSNLTNTQSKPQSCGGDDMMMDDEKIDIDSHDAEPYVLSGYERLAQQEYESQSAPASTSPLSSQTYNQATDPVYKGSEWQQQQQHRAMENQYGELQMKKYYFGCGISRAHWLEDEQML</sequence>
<protein>
    <submittedName>
        <fullName evidence="2">Uncharacterized protein</fullName>
    </submittedName>
</protein>
<proteinExistence type="predicted"/>
<evidence type="ECO:0000313" key="2">
    <source>
        <dbReference type="EMBL" id="EEQ34458.1"/>
    </source>
</evidence>
<evidence type="ECO:0000313" key="3">
    <source>
        <dbReference type="Proteomes" id="UP000002035"/>
    </source>
</evidence>
<dbReference type="RefSeq" id="XP_002843494.1">
    <property type="nucleotide sequence ID" value="XM_002843448.1"/>
</dbReference>
<organism evidence="2 3">
    <name type="scientific">Arthroderma otae (strain ATCC MYA-4605 / CBS 113480)</name>
    <name type="common">Microsporum canis</name>
    <dbReference type="NCBI Taxonomy" id="554155"/>
    <lineage>
        <taxon>Eukaryota</taxon>
        <taxon>Fungi</taxon>
        <taxon>Dikarya</taxon>
        <taxon>Ascomycota</taxon>
        <taxon>Pezizomycotina</taxon>
        <taxon>Eurotiomycetes</taxon>
        <taxon>Eurotiomycetidae</taxon>
        <taxon>Onygenales</taxon>
        <taxon>Arthrodermataceae</taxon>
        <taxon>Microsporum</taxon>
    </lineage>
</organism>
<dbReference type="OrthoDB" id="5357075at2759"/>
<dbReference type="OMA" id="GHQYAEP"/>
<dbReference type="eggNOG" id="ENOG502S3PM">
    <property type="taxonomic scope" value="Eukaryota"/>
</dbReference>
<gene>
    <name evidence="2" type="ORF">MCYG_07277</name>
</gene>
<keyword evidence="3" id="KW-1185">Reference proteome</keyword>
<dbReference type="EMBL" id="DS995707">
    <property type="protein sequence ID" value="EEQ34458.1"/>
    <property type="molecule type" value="Genomic_DNA"/>
</dbReference>
<feature type="compositionally biased region" description="Polar residues" evidence="1">
    <location>
        <begin position="71"/>
        <end position="94"/>
    </location>
</feature>
<feature type="compositionally biased region" description="Polar residues" evidence="1">
    <location>
        <begin position="109"/>
        <end position="124"/>
    </location>
</feature>
<accession>C5FY60</accession>
<feature type="region of interest" description="Disordered" evidence="1">
    <location>
        <begin position="71"/>
        <end position="139"/>
    </location>
</feature>
<dbReference type="AlphaFoldDB" id="C5FY60"/>
<dbReference type="VEuPathDB" id="FungiDB:MCYG_07277"/>
<dbReference type="HOGENOM" id="CLU_061001_1_0_1"/>
<dbReference type="Proteomes" id="UP000002035">
    <property type="component" value="Unassembled WGS sequence"/>
</dbReference>
<dbReference type="GeneID" id="9226800"/>
<evidence type="ECO:0000256" key="1">
    <source>
        <dbReference type="SAM" id="MobiDB-lite"/>
    </source>
</evidence>
<name>C5FY60_ARTOC</name>
<reference evidence="3" key="1">
    <citation type="journal article" date="2012" name="MBio">
        <title>Comparative genome analysis of Trichophyton rubrum and related dermatophytes reveals candidate genes involved in infection.</title>
        <authorList>
            <person name="Martinez D.A."/>
            <person name="Oliver B.G."/>
            <person name="Graeser Y."/>
            <person name="Goldberg J.M."/>
            <person name="Li W."/>
            <person name="Martinez-Rossi N.M."/>
            <person name="Monod M."/>
            <person name="Shelest E."/>
            <person name="Barton R.C."/>
            <person name="Birch E."/>
            <person name="Brakhage A.A."/>
            <person name="Chen Z."/>
            <person name="Gurr S.J."/>
            <person name="Heiman D."/>
            <person name="Heitman J."/>
            <person name="Kosti I."/>
            <person name="Rossi A."/>
            <person name="Saif S."/>
            <person name="Samalova M."/>
            <person name="Saunders C.W."/>
            <person name="Shea T."/>
            <person name="Summerbell R.C."/>
            <person name="Xu J."/>
            <person name="Young S."/>
            <person name="Zeng Q."/>
            <person name="Birren B.W."/>
            <person name="Cuomo C.A."/>
            <person name="White T.C."/>
        </authorList>
    </citation>
    <scope>NUCLEOTIDE SEQUENCE [LARGE SCALE GENOMIC DNA]</scope>
    <source>
        <strain evidence="3">ATCC MYA-4605 / CBS 113480</strain>
    </source>
</reference>
<dbReference type="STRING" id="554155.C5FY60"/>